<evidence type="ECO:0000313" key="2">
    <source>
        <dbReference type="Proteomes" id="UP001595681"/>
    </source>
</evidence>
<dbReference type="Gene3D" id="3.40.50.11180">
    <property type="match status" value="1"/>
</dbReference>
<organism evidence="1 2">
    <name type="scientific">Sphingobium rhizovicinum</name>
    <dbReference type="NCBI Taxonomy" id="432308"/>
    <lineage>
        <taxon>Bacteria</taxon>
        <taxon>Pseudomonadati</taxon>
        <taxon>Pseudomonadota</taxon>
        <taxon>Alphaproteobacteria</taxon>
        <taxon>Sphingomonadales</taxon>
        <taxon>Sphingomonadaceae</taxon>
        <taxon>Sphingobium</taxon>
    </lineage>
</organism>
<keyword evidence="2" id="KW-1185">Reference proteome</keyword>
<comment type="caution">
    <text evidence="1">The sequence shown here is derived from an EMBL/GenBank/DDBJ whole genome shotgun (WGS) entry which is preliminary data.</text>
</comment>
<accession>A0ABV7NMH5</accession>
<reference evidence="2" key="1">
    <citation type="journal article" date="2019" name="Int. J. Syst. Evol. Microbiol.">
        <title>The Global Catalogue of Microorganisms (GCM) 10K type strain sequencing project: providing services to taxonomists for standard genome sequencing and annotation.</title>
        <authorList>
            <consortium name="The Broad Institute Genomics Platform"/>
            <consortium name="The Broad Institute Genome Sequencing Center for Infectious Disease"/>
            <person name="Wu L."/>
            <person name="Ma J."/>
        </authorList>
    </citation>
    <scope>NUCLEOTIDE SEQUENCE [LARGE SCALE GENOMIC DNA]</scope>
    <source>
        <strain evidence="2">CCM 7491</strain>
    </source>
</reference>
<proteinExistence type="predicted"/>
<protein>
    <submittedName>
        <fullName evidence="1">Uncharacterized protein</fullName>
    </submittedName>
</protein>
<gene>
    <name evidence="1" type="ORF">ACFOKF_23085</name>
</gene>
<dbReference type="Proteomes" id="UP001595681">
    <property type="component" value="Unassembled WGS sequence"/>
</dbReference>
<dbReference type="RefSeq" id="WP_380798935.1">
    <property type="nucleotide sequence ID" value="NZ_JBHRVU010000005.1"/>
</dbReference>
<dbReference type="EMBL" id="JBHRVU010000005">
    <property type="protein sequence ID" value="MFC3444037.1"/>
    <property type="molecule type" value="Genomic_DNA"/>
</dbReference>
<sequence>MSVALGIGATALMLLDALQNGDLLYLADDEQEAEAVADALMSFAPDDHVVFLPSSDTLPGDGAPSTPSNIGKRVAALLPRDNQDERAASIKMRIATC</sequence>
<dbReference type="InterPro" id="IPR027417">
    <property type="entry name" value="P-loop_NTPase"/>
</dbReference>
<name>A0ABV7NMH5_9SPHN</name>
<evidence type="ECO:0000313" key="1">
    <source>
        <dbReference type="EMBL" id="MFC3444037.1"/>
    </source>
</evidence>
<dbReference type="SUPFAM" id="SSF52540">
    <property type="entry name" value="P-loop containing nucleoside triphosphate hydrolases"/>
    <property type="match status" value="1"/>
</dbReference>